<gene>
    <name evidence="1" type="ORF">DW352_03120</name>
</gene>
<evidence type="ECO:0000313" key="1">
    <source>
        <dbReference type="EMBL" id="AXK79599.1"/>
    </source>
</evidence>
<organism evidence="1 2">
    <name type="scientific">Pseudolabrys taiwanensis</name>
    <dbReference type="NCBI Taxonomy" id="331696"/>
    <lineage>
        <taxon>Bacteria</taxon>
        <taxon>Pseudomonadati</taxon>
        <taxon>Pseudomonadota</taxon>
        <taxon>Alphaproteobacteria</taxon>
        <taxon>Hyphomicrobiales</taxon>
        <taxon>Xanthobacteraceae</taxon>
        <taxon>Pseudolabrys</taxon>
    </lineage>
</organism>
<proteinExistence type="predicted"/>
<dbReference type="EMBL" id="CP031417">
    <property type="protein sequence ID" value="AXK79599.1"/>
    <property type="molecule type" value="Genomic_DNA"/>
</dbReference>
<evidence type="ECO:0000313" key="2">
    <source>
        <dbReference type="Proteomes" id="UP000254889"/>
    </source>
</evidence>
<dbReference type="Proteomes" id="UP000254889">
    <property type="component" value="Chromosome"/>
</dbReference>
<reference evidence="1 2" key="1">
    <citation type="submission" date="2018-07" db="EMBL/GenBank/DDBJ databases">
        <authorList>
            <person name="Quirk P.G."/>
            <person name="Krulwich T.A."/>
        </authorList>
    </citation>
    <scope>NUCLEOTIDE SEQUENCE [LARGE SCALE GENOMIC DNA]</scope>
    <source>
        <strain evidence="1 2">CC-BB4</strain>
    </source>
</reference>
<sequence>MALMSCQALAAQPDEKVTGRWAVDQDACSGFSLSAERMPLVVTDYAVRWRGDSCRIARMYKTGHDVHIQALCWGEAGERSVPVSLTPHAGKLLLRWDRVNSGDLKRCE</sequence>
<keyword evidence="2" id="KW-1185">Reference proteome</keyword>
<dbReference type="KEGG" id="ptaw:DW352_03120"/>
<accession>A0A345ZRQ2</accession>
<dbReference type="OrthoDB" id="5295821at2"/>
<evidence type="ECO:0008006" key="3">
    <source>
        <dbReference type="Google" id="ProtNLM"/>
    </source>
</evidence>
<protein>
    <recommendedName>
        <fullName evidence="3">Lipoprotein</fullName>
    </recommendedName>
</protein>
<name>A0A345ZRQ2_9HYPH</name>
<dbReference type="AlphaFoldDB" id="A0A345ZRQ2"/>